<evidence type="ECO:0000256" key="8">
    <source>
        <dbReference type="ARBA" id="ARBA00023235"/>
    </source>
</evidence>
<dbReference type="Proteomes" id="UP000053558">
    <property type="component" value="Unassembled WGS sequence"/>
</dbReference>
<dbReference type="GO" id="GO:0005634">
    <property type="term" value="C:nucleus"/>
    <property type="evidence" value="ECO:0007669"/>
    <property type="project" value="UniProtKB-SubCell"/>
</dbReference>
<dbReference type="OMA" id="HLETICN"/>
<evidence type="ECO:0000256" key="4">
    <source>
        <dbReference type="ARBA" id="ARBA00022801"/>
    </source>
</evidence>
<dbReference type="GO" id="GO:0005694">
    <property type="term" value="C:chromosome"/>
    <property type="evidence" value="ECO:0007669"/>
    <property type="project" value="TreeGrafter"/>
</dbReference>
<dbReference type="GO" id="GO:0016887">
    <property type="term" value="F:ATP hydrolysis activity"/>
    <property type="evidence" value="ECO:0007669"/>
    <property type="project" value="RHEA"/>
</dbReference>
<keyword evidence="17" id="KW-1185">Reference proteome</keyword>
<dbReference type="PANTHER" id="PTHR13710:SF105">
    <property type="entry name" value="ATP-DEPENDENT DNA HELICASE Q1"/>
    <property type="match status" value="1"/>
</dbReference>
<organism evidence="16 17">
    <name type="scientific">Coniophora puteana (strain RWD-64-598)</name>
    <name type="common">Brown rot fungus</name>
    <dbReference type="NCBI Taxonomy" id="741705"/>
    <lineage>
        <taxon>Eukaryota</taxon>
        <taxon>Fungi</taxon>
        <taxon>Dikarya</taxon>
        <taxon>Basidiomycota</taxon>
        <taxon>Agaricomycotina</taxon>
        <taxon>Agaricomycetes</taxon>
        <taxon>Agaricomycetidae</taxon>
        <taxon>Boletales</taxon>
        <taxon>Coniophorineae</taxon>
        <taxon>Coniophoraceae</taxon>
        <taxon>Coniophora</taxon>
    </lineage>
</organism>
<reference evidence="17" key="1">
    <citation type="journal article" date="2012" name="Science">
        <title>The Paleozoic origin of enzymatic lignin decomposition reconstructed from 31 fungal genomes.</title>
        <authorList>
            <person name="Floudas D."/>
            <person name="Binder M."/>
            <person name="Riley R."/>
            <person name="Barry K."/>
            <person name="Blanchette R.A."/>
            <person name="Henrissat B."/>
            <person name="Martinez A.T."/>
            <person name="Otillar R."/>
            <person name="Spatafora J.W."/>
            <person name="Yadav J.S."/>
            <person name="Aerts A."/>
            <person name="Benoit I."/>
            <person name="Boyd A."/>
            <person name="Carlson A."/>
            <person name="Copeland A."/>
            <person name="Coutinho P.M."/>
            <person name="de Vries R.P."/>
            <person name="Ferreira P."/>
            <person name="Findley K."/>
            <person name="Foster B."/>
            <person name="Gaskell J."/>
            <person name="Glotzer D."/>
            <person name="Gorecki P."/>
            <person name="Heitman J."/>
            <person name="Hesse C."/>
            <person name="Hori C."/>
            <person name="Igarashi K."/>
            <person name="Jurgens J.A."/>
            <person name="Kallen N."/>
            <person name="Kersten P."/>
            <person name="Kohler A."/>
            <person name="Kuees U."/>
            <person name="Kumar T.K.A."/>
            <person name="Kuo A."/>
            <person name="LaButti K."/>
            <person name="Larrondo L.F."/>
            <person name="Lindquist E."/>
            <person name="Ling A."/>
            <person name="Lombard V."/>
            <person name="Lucas S."/>
            <person name="Lundell T."/>
            <person name="Martin R."/>
            <person name="McLaughlin D.J."/>
            <person name="Morgenstern I."/>
            <person name="Morin E."/>
            <person name="Murat C."/>
            <person name="Nagy L.G."/>
            <person name="Nolan M."/>
            <person name="Ohm R.A."/>
            <person name="Patyshakuliyeva A."/>
            <person name="Rokas A."/>
            <person name="Ruiz-Duenas F.J."/>
            <person name="Sabat G."/>
            <person name="Salamov A."/>
            <person name="Samejima M."/>
            <person name="Schmutz J."/>
            <person name="Slot J.C."/>
            <person name="St John F."/>
            <person name="Stenlid J."/>
            <person name="Sun H."/>
            <person name="Sun S."/>
            <person name="Syed K."/>
            <person name="Tsang A."/>
            <person name="Wiebenga A."/>
            <person name="Young D."/>
            <person name="Pisabarro A."/>
            <person name="Eastwood D.C."/>
            <person name="Martin F."/>
            <person name="Cullen D."/>
            <person name="Grigoriev I.V."/>
            <person name="Hibbett D.S."/>
        </authorList>
    </citation>
    <scope>NUCLEOTIDE SEQUENCE [LARGE SCALE GENOMIC DNA]</scope>
    <source>
        <strain evidence="17">RWD-64-598 SS2</strain>
    </source>
</reference>
<feature type="region of interest" description="Disordered" evidence="13">
    <location>
        <begin position="824"/>
        <end position="885"/>
    </location>
</feature>
<dbReference type="GO" id="GO:0005737">
    <property type="term" value="C:cytoplasm"/>
    <property type="evidence" value="ECO:0007669"/>
    <property type="project" value="TreeGrafter"/>
</dbReference>
<dbReference type="SUPFAM" id="SSF52540">
    <property type="entry name" value="P-loop containing nucleoside triphosphate hydrolases"/>
    <property type="match status" value="1"/>
</dbReference>
<keyword evidence="9 11" id="KW-0539">Nucleus</keyword>
<comment type="catalytic activity">
    <reaction evidence="10 11">
        <text>Couples ATP hydrolysis with the unwinding of duplex DNA by translocating in the 3'-5' direction.</text>
        <dbReference type="EC" id="5.6.2.4"/>
    </reaction>
</comment>
<evidence type="ECO:0000256" key="12">
    <source>
        <dbReference type="SAM" id="Coils"/>
    </source>
</evidence>
<dbReference type="EMBL" id="JH711592">
    <property type="protein sequence ID" value="EIW74415.1"/>
    <property type="molecule type" value="Genomic_DNA"/>
</dbReference>
<evidence type="ECO:0000313" key="16">
    <source>
        <dbReference type="EMBL" id="EIW74415.1"/>
    </source>
</evidence>
<dbReference type="GO" id="GO:0003677">
    <property type="term" value="F:DNA binding"/>
    <property type="evidence" value="ECO:0007669"/>
    <property type="project" value="UniProtKB-KW"/>
</dbReference>
<dbReference type="InterPro" id="IPR014001">
    <property type="entry name" value="Helicase_ATP-bd"/>
</dbReference>
<accession>R7SEV7</accession>
<dbReference type="GeneID" id="19199007"/>
<dbReference type="InterPro" id="IPR004589">
    <property type="entry name" value="DNA_helicase_ATP-dep_RecQ"/>
</dbReference>
<dbReference type="PROSITE" id="PS51192">
    <property type="entry name" value="HELICASE_ATP_BIND_1"/>
    <property type="match status" value="1"/>
</dbReference>
<gene>
    <name evidence="16" type="ORF">CONPUDRAFT_113436</name>
</gene>
<evidence type="ECO:0000256" key="13">
    <source>
        <dbReference type="SAM" id="MobiDB-lite"/>
    </source>
</evidence>
<dbReference type="InterPro" id="IPR011545">
    <property type="entry name" value="DEAD/DEAH_box_helicase_dom"/>
</dbReference>
<evidence type="ECO:0000256" key="11">
    <source>
        <dbReference type="RuleBase" id="RU364117"/>
    </source>
</evidence>
<protein>
    <recommendedName>
        <fullName evidence="11">ATP-dependent DNA helicase</fullName>
        <ecNumber evidence="11">5.6.2.4</ecNumber>
    </recommendedName>
</protein>
<evidence type="ECO:0000256" key="2">
    <source>
        <dbReference type="ARBA" id="ARBA00022723"/>
    </source>
</evidence>
<keyword evidence="12" id="KW-0175">Coiled coil</keyword>
<evidence type="ECO:0000259" key="14">
    <source>
        <dbReference type="PROSITE" id="PS51192"/>
    </source>
</evidence>
<dbReference type="Pfam" id="PF00270">
    <property type="entry name" value="DEAD"/>
    <property type="match status" value="1"/>
</dbReference>
<keyword evidence="5 11" id="KW-0347">Helicase</keyword>
<dbReference type="RefSeq" id="XP_007775433.1">
    <property type="nucleotide sequence ID" value="XM_007777243.1"/>
</dbReference>
<dbReference type="GO" id="GO:0005524">
    <property type="term" value="F:ATP binding"/>
    <property type="evidence" value="ECO:0007669"/>
    <property type="project" value="UniProtKB-KW"/>
</dbReference>
<keyword evidence="4 11" id="KW-0378">Hydrolase</keyword>
<evidence type="ECO:0000256" key="6">
    <source>
        <dbReference type="ARBA" id="ARBA00022840"/>
    </source>
</evidence>
<dbReference type="InterPro" id="IPR036388">
    <property type="entry name" value="WH-like_DNA-bd_sf"/>
</dbReference>
<dbReference type="Gene3D" id="3.40.50.300">
    <property type="entry name" value="P-loop containing nucleotide triphosphate hydrolases"/>
    <property type="match status" value="2"/>
</dbReference>
<dbReference type="InterPro" id="IPR027417">
    <property type="entry name" value="P-loop_NTPase"/>
</dbReference>
<feature type="domain" description="Helicase ATP-binding" evidence="14">
    <location>
        <begin position="153"/>
        <end position="333"/>
    </location>
</feature>
<evidence type="ECO:0000259" key="15">
    <source>
        <dbReference type="PROSITE" id="PS51194"/>
    </source>
</evidence>
<evidence type="ECO:0000256" key="7">
    <source>
        <dbReference type="ARBA" id="ARBA00023125"/>
    </source>
</evidence>
<dbReference type="InterPro" id="IPR001650">
    <property type="entry name" value="Helicase_C-like"/>
</dbReference>
<dbReference type="NCBIfam" id="TIGR00614">
    <property type="entry name" value="recQ_fam"/>
    <property type="match status" value="1"/>
</dbReference>
<comment type="subcellular location">
    <subcellularLocation>
        <location evidence="11">Nucleus</location>
    </subcellularLocation>
</comment>
<sequence length="885" mass="97145">MSYDADRLGSEELADVIKNLHQPGYATASSSTAVSSASSLSGNKPSYLDQRHGLKTRLGQLDSEIREADDKIEQWKALRAQLVEEKSGVLIRIEQLNPARPTATNGTASGAKGKGREVLINYSGEFEWNQQLKGTMRQVFGIREFRLCQQGVCNANMDGRDIVCVMPTGGGKSLTYQLPALLAPGCTLVISPLISLMTDQILHLQENKIEAVMLTSATPKAQVNAAEARLYAMARGDADREIKLCYVTPERIAKNKKFSSLLQRLSDGGQLARIVIDEAHCVSQLGHDFRPDYQKLSTLRQFFSQVPILALSATCPPAVMRDILKTLKMKPTVDGTAAPRDGTVCFTAPLYRKNLHYTVLPKPAASKDVLTVMADYIRFNHKDESGIIYCLKRKDAENVAQVLHELSKGQIKTGVYHAEVGDAEKEHLHKQWRSGAVQVVCATIAFGLGIDKGNVRFVIHHTKTLDGYYQESGRAGRDGADADCVLYYRPQDAAHQASVSFSDKDGPSKLRDMLAFAQDLQECRKILFAKYFSASSELQMSAWTTAEKGSLDRCGHCDNCTRSPETLDVRDVTLESWQILRVLEAVHAGGGRVTMSGLAELAIGRGGGAFEQAPVRGKRKKAQGAKEKMTVDYDAVAGGKVALSKDDTEFLIVHLLNARYLREEFVQTAYSVNVYLAPGQLALMLTGHSKEDVVCGKGRRIECAFRKEGKGTARKNAKPAAIKAMLVGAKKGGPLTSGAQELMFEDIESGREGGADDDDDVALDQIHMEGKVSKKQTKNFFKSNRLLSELQMEAREDRMTFGDVEEAVEEDGGEDFTEAIYEIGDESSAEDDDDWQFSQRGTKRQKTGKGDVAASVKTGSTSRRRVPQRGRSIHHSSEVIELSSD</sequence>
<dbReference type="eggNOG" id="KOG0353">
    <property type="taxonomic scope" value="Eukaryota"/>
</dbReference>
<evidence type="ECO:0000313" key="17">
    <source>
        <dbReference type="Proteomes" id="UP000053558"/>
    </source>
</evidence>
<feature type="domain" description="Helicase C-terminal" evidence="15">
    <location>
        <begin position="371"/>
        <end position="544"/>
    </location>
</feature>
<evidence type="ECO:0000256" key="3">
    <source>
        <dbReference type="ARBA" id="ARBA00022741"/>
    </source>
</evidence>
<dbReference type="Gene3D" id="1.10.10.10">
    <property type="entry name" value="Winged helix-like DNA-binding domain superfamily/Winged helix DNA-binding domain"/>
    <property type="match status" value="1"/>
</dbReference>
<proteinExistence type="inferred from homology"/>
<dbReference type="GO" id="GO:0046872">
    <property type="term" value="F:metal ion binding"/>
    <property type="evidence" value="ECO:0007669"/>
    <property type="project" value="UniProtKB-KW"/>
</dbReference>
<dbReference type="GO" id="GO:0043138">
    <property type="term" value="F:3'-5' DNA helicase activity"/>
    <property type="evidence" value="ECO:0007669"/>
    <property type="project" value="UniProtKB-EC"/>
</dbReference>
<keyword evidence="6 11" id="KW-0067">ATP-binding</keyword>
<evidence type="ECO:0000256" key="5">
    <source>
        <dbReference type="ARBA" id="ARBA00022806"/>
    </source>
</evidence>
<dbReference type="PROSITE" id="PS00690">
    <property type="entry name" value="DEAH_ATP_HELICASE"/>
    <property type="match status" value="1"/>
</dbReference>
<dbReference type="AlphaFoldDB" id="R7SEV7"/>
<dbReference type="FunFam" id="3.40.50.300:FF:001389">
    <property type="entry name" value="ATP-dependent DNA helicase RecQ"/>
    <property type="match status" value="1"/>
</dbReference>
<dbReference type="PANTHER" id="PTHR13710">
    <property type="entry name" value="DNA HELICASE RECQ FAMILY MEMBER"/>
    <property type="match status" value="1"/>
</dbReference>
<dbReference type="EC" id="5.6.2.4" evidence="11"/>
<dbReference type="PROSITE" id="PS51194">
    <property type="entry name" value="HELICASE_CTER"/>
    <property type="match status" value="1"/>
</dbReference>
<keyword evidence="8" id="KW-0413">Isomerase</keyword>
<feature type="coiled-coil region" evidence="12">
    <location>
        <begin position="58"/>
        <end position="85"/>
    </location>
</feature>
<dbReference type="GO" id="GO:0009378">
    <property type="term" value="F:four-way junction helicase activity"/>
    <property type="evidence" value="ECO:0007669"/>
    <property type="project" value="TreeGrafter"/>
</dbReference>
<evidence type="ECO:0000256" key="10">
    <source>
        <dbReference type="ARBA" id="ARBA00034617"/>
    </source>
</evidence>
<dbReference type="OrthoDB" id="10261556at2759"/>
<keyword evidence="7" id="KW-0238">DNA-binding</keyword>
<dbReference type="Pfam" id="PF00271">
    <property type="entry name" value="Helicase_C"/>
    <property type="match status" value="1"/>
</dbReference>
<dbReference type="SMART" id="SM00490">
    <property type="entry name" value="HELICc"/>
    <property type="match status" value="1"/>
</dbReference>
<keyword evidence="2" id="KW-0479">Metal-binding</keyword>
<dbReference type="SMART" id="SM00487">
    <property type="entry name" value="DEXDc"/>
    <property type="match status" value="1"/>
</dbReference>
<feature type="compositionally biased region" description="Low complexity" evidence="13">
    <location>
        <begin position="29"/>
        <end position="41"/>
    </location>
</feature>
<feature type="compositionally biased region" description="Basic residues" evidence="13">
    <location>
        <begin position="862"/>
        <end position="874"/>
    </location>
</feature>
<comment type="catalytic activity">
    <reaction evidence="11">
        <text>ATP + H2O = ADP + phosphate + H(+)</text>
        <dbReference type="Rhea" id="RHEA:13065"/>
        <dbReference type="ChEBI" id="CHEBI:15377"/>
        <dbReference type="ChEBI" id="CHEBI:15378"/>
        <dbReference type="ChEBI" id="CHEBI:30616"/>
        <dbReference type="ChEBI" id="CHEBI:43474"/>
        <dbReference type="ChEBI" id="CHEBI:456216"/>
    </reaction>
</comment>
<dbReference type="Pfam" id="PF16124">
    <property type="entry name" value="RecQ_Zn_bind"/>
    <property type="match status" value="1"/>
</dbReference>
<name>R7SEV7_CONPW</name>
<evidence type="ECO:0000256" key="1">
    <source>
        <dbReference type="ARBA" id="ARBA00005446"/>
    </source>
</evidence>
<dbReference type="GO" id="GO:0000724">
    <property type="term" value="P:double-strand break repair via homologous recombination"/>
    <property type="evidence" value="ECO:0007669"/>
    <property type="project" value="TreeGrafter"/>
</dbReference>
<dbReference type="InterPro" id="IPR032284">
    <property type="entry name" value="RecQ_Zn-bd"/>
</dbReference>
<dbReference type="InterPro" id="IPR002464">
    <property type="entry name" value="DNA/RNA_helicase_DEAH_CS"/>
</dbReference>
<comment type="similarity">
    <text evidence="1 11">Belongs to the helicase family. RecQ subfamily.</text>
</comment>
<dbReference type="KEGG" id="cput:CONPUDRAFT_113436"/>
<feature type="region of interest" description="Disordered" evidence="13">
    <location>
        <begin position="29"/>
        <end position="49"/>
    </location>
</feature>
<keyword evidence="3 11" id="KW-0547">Nucleotide-binding</keyword>
<evidence type="ECO:0000256" key="9">
    <source>
        <dbReference type="ARBA" id="ARBA00023242"/>
    </source>
</evidence>
<feature type="compositionally biased region" description="Acidic residues" evidence="13">
    <location>
        <begin position="824"/>
        <end position="835"/>
    </location>
</feature>